<name>A0A0A8ZLT7_ARUDO</name>
<reference evidence="1" key="2">
    <citation type="journal article" date="2015" name="Data Brief">
        <title>Shoot transcriptome of the giant reed, Arundo donax.</title>
        <authorList>
            <person name="Barrero R.A."/>
            <person name="Guerrero F.D."/>
            <person name="Moolhuijzen P."/>
            <person name="Goolsby J.A."/>
            <person name="Tidwell J."/>
            <person name="Bellgard S.E."/>
            <person name="Bellgard M.I."/>
        </authorList>
    </citation>
    <scope>NUCLEOTIDE SEQUENCE</scope>
    <source>
        <tissue evidence="1">Shoot tissue taken approximately 20 cm above the soil surface</tissue>
    </source>
</reference>
<protein>
    <submittedName>
        <fullName evidence="1">Uncharacterized protein</fullName>
    </submittedName>
</protein>
<sequence length="29" mass="3495">MPSWSPCSFYLSKLYLIIHSCELENRFMV</sequence>
<dbReference type="AlphaFoldDB" id="A0A0A8ZLT7"/>
<dbReference type="EMBL" id="GBRH01257511">
    <property type="protein sequence ID" value="JAD40384.1"/>
    <property type="molecule type" value="Transcribed_RNA"/>
</dbReference>
<reference evidence="1" key="1">
    <citation type="submission" date="2014-09" db="EMBL/GenBank/DDBJ databases">
        <authorList>
            <person name="Magalhaes I.L.F."/>
            <person name="Oliveira U."/>
            <person name="Santos F.R."/>
            <person name="Vidigal T.H.D.A."/>
            <person name="Brescovit A.D."/>
            <person name="Santos A.J."/>
        </authorList>
    </citation>
    <scope>NUCLEOTIDE SEQUENCE</scope>
    <source>
        <tissue evidence="1">Shoot tissue taken approximately 20 cm above the soil surface</tissue>
    </source>
</reference>
<organism evidence="1">
    <name type="scientific">Arundo donax</name>
    <name type="common">Giant reed</name>
    <name type="synonym">Donax arundinaceus</name>
    <dbReference type="NCBI Taxonomy" id="35708"/>
    <lineage>
        <taxon>Eukaryota</taxon>
        <taxon>Viridiplantae</taxon>
        <taxon>Streptophyta</taxon>
        <taxon>Embryophyta</taxon>
        <taxon>Tracheophyta</taxon>
        <taxon>Spermatophyta</taxon>
        <taxon>Magnoliopsida</taxon>
        <taxon>Liliopsida</taxon>
        <taxon>Poales</taxon>
        <taxon>Poaceae</taxon>
        <taxon>PACMAD clade</taxon>
        <taxon>Arundinoideae</taxon>
        <taxon>Arundineae</taxon>
        <taxon>Arundo</taxon>
    </lineage>
</organism>
<evidence type="ECO:0000313" key="1">
    <source>
        <dbReference type="EMBL" id="JAD40384.1"/>
    </source>
</evidence>
<accession>A0A0A8ZLT7</accession>
<proteinExistence type="predicted"/>